<dbReference type="OrthoDB" id="2402052at2759"/>
<proteinExistence type="predicted"/>
<protein>
    <submittedName>
        <fullName evidence="1">Uncharacterized protein</fullName>
    </submittedName>
</protein>
<dbReference type="EMBL" id="RBNI01024059">
    <property type="protein sequence ID" value="RUO96012.1"/>
    <property type="molecule type" value="Genomic_DNA"/>
</dbReference>
<dbReference type="Proteomes" id="UP000268093">
    <property type="component" value="Unassembled WGS sequence"/>
</dbReference>
<accession>A0A432ZZT6</accession>
<gene>
    <name evidence="1" type="ORF">BC936DRAFT_142798</name>
</gene>
<sequence length="84" mass="9996">MVLSPEVAKNLEHPNYWDRPTESWGSLLDWDIYFVEEVSGASRRECHRILSTELEILIEHFPKNSREWKRAKSMKGQLEVSYFV</sequence>
<dbReference type="AlphaFoldDB" id="A0A432ZZT6"/>
<keyword evidence="2" id="KW-1185">Reference proteome</keyword>
<organism evidence="1 2">
    <name type="scientific">Jimgerdemannia flammicorona</name>
    <dbReference type="NCBI Taxonomy" id="994334"/>
    <lineage>
        <taxon>Eukaryota</taxon>
        <taxon>Fungi</taxon>
        <taxon>Fungi incertae sedis</taxon>
        <taxon>Mucoromycota</taxon>
        <taxon>Mucoromycotina</taxon>
        <taxon>Endogonomycetes</taxon>
        <taxon>Endogonales</taxon>
        <taxon>Endogonaceae</taxon>
        <taxon>Jimgerdemannia</taxon>
    </lineage>
</organism>
<evidence type="ECO:0000313" key="1">
    <source>
        <dbReference type="EMBL" id="RUO96012.1"/>
    </source>
</evidence>
<name>A0A432ZZT6_9FUNG</name>
<evidence type="ECO:0000313" key="2">
    <source>
        <dbReference type="Proteomes" id="UP000268093"/>
    </source>
</evidence>
<reference evidence="1 2" key="1">
    <citation type="journal article" date="2018" name="New Phytol.">
        <title>Phylogenomics of Endogonaceae and evolution of mycorrhizas within Mucoromycota.</title>
        <authorList>
            <person name="Chang Y."/>
            <person name="Desiro A."/>
            <person name="Na H."/>
            <person name="Sandor L."/>
            <person name="Lipzen A."/>
            <person name="Clum A."/>
            <person name="Barry K."/>
            <person name="Grigoriev I.V."/>
            <person name="Martin F.M."/>
            <person name="Stajich J.E."/>
            <person name="Smith M.E."/>
            <person name="Bonito G."/>
            <person name="Spatafora J.W."/>
        </authorList>
    </citation>
    <scope>NUCLEOTIDE SEQUENCE [LARGE SCALE GENOMIC DNA]</scope>
    <source>
        <strain evidence="1 2">GMNB39</strain>
    </source>
</reference>
<comment type="caution">
    <text evidence="1">The sequence shown here is derived from an EMBL/GenBank/DDBJ whole genome shotgun (WGS) entry which is preliminary data.</text>
</comment>